<proteinExistence type="predicted"/>
<dbReference type="InterPro" id="IPR004119">
    <property type="entry name" value="EcKL"/>
</dbReference>
<protein>
    <recommendedName>
        <fullName evidence="2">CHK kinase-like domain-containing protein</fullName>
    </recommendedName>
</protein>
<name>V5G064_ANOGL</name>
<dbReference type="PANTHER" id="PTHR11012">
    <property type="entry name" value="PROTEIN KINASE-LIKE DOMAIN-CONTAINING"/>
    <property type="match status" value="1"/>
</dbReference>
<evidence type="ECO:0000313" key="1">
    <source>
        <dbReference type="EMBL" id="JAB63350.1"/>
    </source>
</evidence>
<accession>V5G064</accession>
<dbReference type="SUPFAM" id="SSF56112">
    <property type="entry name" value="Protein kinase-like (PK-like)"/>
    <property type="match status" value="1"/>
</dbReference>
<organism evidence="1">
    <name type="scientific">Anoplophora glabripennis</name>
    <name type="common">Asian longhorn beetle</name>
    <name type="synonym">Anoplophora nobilis</name>
    <dbReference type="NCBI Taxonomy" id="217634"/>
    <lineage>
        <taxon>Eukaryota</taxon>
        <taxon>Metazoa</taxon>
        <taxon>Ecdysozoa</taxon>
        <taxon>Arthropoda</taxon>
        <taxon>Hexapoda</taxon>
        <taxon>Insecta</taxon>
        <taxon>Pterygota</taxon>
        <taxon>Neoptera</taxon>
        <taxon>Endopterygota</taxon>
        <taxon>Coleoptera</taxon>
        <taxon>Polyphaga</taxon>
        <taxon>Cucujiformia</taxon>
        <taxon>Chrysomeloidea</taxon>
        <taxon>Cerambycidae</taxon>
        <taxon>Lamiinae</taxon>
        <taxon>Lamiini</taxon>
        <taxon>Anoplophora</taxon>
    </lineage>
</organism>
<evidence type="ECO:0008006" key="2">
    <source>
        <dbReference type="Google" id="ProtNLM"/>
    </source>
</evidence>
<dbReference type="PANTHER" id="PTHR11012:SF55">
    <property type="entry name" value="BHLH DOMAIN-CONTAINING PROTEIN"/>
    <property type="match status" value="1"/>
</dbReference>
<dbReference type="AlphaFoldDB" id="V5G064"/>
<dbReference type="InterPro" id="IPR011009">
    <property type="entry name" value="Kinase-like_dom_sf"/>
</dbReference>
<dbReference type="EMBL" id="GALX01005116">
    <property type="protein sequence ID" value="JAB63350.1"/>
    <property type="molecule type" value="Transcribed_RNA"/>
</dbReference>
<reference evidence="1" key="1">
    <citation type="submission" date="2013-07" db="EMBL/GenBank/DDBJ databases">
        <title>Midgut Transcriptome Profiling of Anoplphora glabripennis, a Lignocellulose Degrading, Wood-Boring Cerambycid.</title>
        <authorList>
            <person name="Scully E.D."/>
            <person name="Hoover K."/>
            <person name="Carlson J.E."/>
            <person name="Tien M."/>
            <person name="Geib S.M."/>
        </authorList>
    </citation>
    <scope>NUCLEOTIDE SEQUENCE</scope>
</reference>
<dbReference type="Pfam" id="PF02958">
    <property type="entry name" value="EcKL"/>
    <property type="match status" value="1"/>
</dbReference>
<sequence>MLKLDVTLKDESDGTEEELHAVAKMIPEQEFVRKIFNIQVTFKNEVAMYNVIAPTLRDFQRENGVNEVIDCFPELYGARLNLGEQNGNVDENAVLILENLNFKEYQCVDRHVGFDLETAQLILKDLAAFHAIPLALKLKKPEVFDEKIRPYLAPFPFEPKPIKEEIKSVFLEMLQDSYKCIPWIPKVKNIFENVRAAGDAPPKEPFATVTHGDMWFNNTMNKISEQGTC</sequence>